<organism evidence="2 3">
    <name type="scientific">Streptosporangium becharense</name>
    <dbReference type="NCBI Taxonomy" id="1816182"/>
    <lineage>
        <taxon>Bacteria</taxon>
        <taxon>Bacillati</taxon>
        <taxon>Actinomycetota</taxon>
        <taxon>Actinomycetes</taxon>
        <taxon>Streptosporangiales</taxon>
        <taxon>Streptosporangiaceae</taxon>
        <taxon>Streptosporangium</taxon>
    </lineage>
</organism>
<evidence type="ECO:0000256" key="1">
    <source>
        <dbReference type="SAM" id="MobiDB-lite"/>
    </source>
</evidence>
<dbReference type="Proteomes" id="UP000540685">
    <property type="component" value="Unassembled WGS sequence"/>
</dbReference>
<feature type="region of interest" description="Disordered" evidence="1">
    <location>
        <begin position="37"/>
        <end position="77"/>
    </location>
</feature>
<reference evidence="2 3" key="1">
    <citation type="submission" date="2020-08" db="EMBL/GenBank/DDBJ databases">
        <title>Sequencing the genomes of 1000 actinobacteria strains.</title>
        <authorList>
            <person name="Klenk H.-P."/>
        </authorList>
    </citation>
    <scope>NUCLEOTIDE SEQUENCE [LARGE SCALE GENOMIC DNA]</scope>
    <source>
        <strain evidence="2 3">DSM 46887</strain>
    </source>
</reference>
<comment type="caution">
    <text evidence="2">The sequence shown here is derived from an EMBL/GenBank/DDBJ whole genome shotgun (WGS) entry which is preliminary data.</text>
</comment>
<proteinExistence type="predicted"/>
<dbReference type="EMBL" id="JACHMP010000001">
    <property type="protein sequence ID" value="MBB5821447.1"/>
    <property type="molecule type" value="Genomic_DNA"/>
</dbReference>
<name>A0A7W9IIN4_9ACTN</name>
<sequence>MRDGMQISYVLAVISAYRWRITAVLVAVPVPLSPQPTFTGEFGHRAPRMTSHGRKDGDRRFPAEPFRGPVRGQCGMS</sequence>
<evidence type="ECO:0000313" key="3">
    <source>
        <dbReference type="Proteomes" id="UP000540685"/>
    </source>
</evidence>
<keyword evidence="3" id="KW-1185">Reference proteome</keyword>
<accession>A0A7W9IIN4</accession>
<feature type="compositionally biased region" description="Basic and acidic residues" evidence="1">
    <location>
        <begin position="53"/>
        <end position="62"/>
    </location>
</feature>
<evidence type="ECO:0000313" key="2">
    <source>
        <dbReference type="EMBL" id="MBB5821447.1"/>
    </source>
</evidence>
<gene>
    <name evidence="2" type="ORF">F4562_004509</name>
</gene>
<protein>
    <submittedName>
        <fullName evidence="2">Uncharacterized protein</fullName>
    </submittedName>
</protein>
<dbReference type="AlphaFoldDB" id="A0A7W9IIN4"/>